<dbReference type="RefSeq" id="XP_032133553.1">
    <property type="nucleotide sequence ID" value="XM_032277662.1"/>
</dbReference>
<organism evidence="2 3">
    <name type="scientific">Sapajus apella</name>
    <name type="common">Brown-capped capuchin</name>
    <name type="synonym">Cebus apella</name>
    <dbReference type="NCBI Taxonomy" id="9515"/>
    <lineage>
        <taxon>Eukaryota</taxon>
        <taxon>Metazoa</taxon>
        <taxon>Chordata</taxon>
        <taxon>Craniata</taxon>
        <taxon>Vertebrata</taxon>
        <taxon>Euteleostomi</taxon>
        <taxon>Mammalia</taxon>
        <taxon>Eutheria</taxon>
        <taxon>Euarchontoglires</taxon>
        <taxon>Primates</taxon>
        <taxon>Haplorrhini</taxon>
        <taxon>Platyrrhini</taxon>
        <taxon>Cebidae</taxon>
        <taxon>Cebinae</taxon>
        <taxon>Sapajus</taxon>
    </lineage>
</organism>
<proteinExistence type="predicted"/>
<feature type="compositionally biased region" description="Basic and acidic residues" evidence="1">
    <location>
        <begin position="114"/>
        <end position="125"/>
    </location>
</feature>
<sequence>MPQSNVPERYFSFPKRPGCGDWDSVSCARTKQEGCPRDRRARSARVKGRRQRMASAGHHPPGTRPRGVWRGRRAAQPAHARPAGGHAPITAVLALRYTVTQVLRPSFSRRSRDHGRSSRETDQDQDRRCEALAFHFFELQILI</sequence>
<dbReference type="GeneID" id="116551469"/>
<dbReference type="Proteomes" id="UP000504640">
    <property type="component" value="Unplaced"/>
</dbReference>
<name>A0A6J3HSQ2_SAPAP</name>
<feature type="compositionally biased region" description="Low complexity" evidence="1">
    <location>
        <begin position="74"/>
        <end position="85"/>
    </location>
</feature>
<feature type="compositionally biased region" description="Basic residues" evidence="1">
    <location>
        <begin position="39"/>
        <end position="52"/>
    </location>
</feature>
<evidence type="ECO:0000313" key="2">
    <source>
        <dbReference type="Proteomes" id="UP000504640"/>
    </source>
</evidence>
<evidence type="ECO:0000256" key="1">
    <source>
        <dbReference type="SAM" id="MobiDB-lite"/>
    </source>
</evidence>
<feature type="region of interest" description="Disordered" evidence="1">
    <location>
        <begin position="104"/>
        <end position="125"/>
    </location>
</feature>
<evidence type="ECO:0000313" key="3">
    <source>
        <dbReference type="RefSeq" id="XP_032133553.1"/>
    </source>
</evidence>
<dbReference type="CTD" id="6902"/>
<protein>
    <submittedName>
        <fullName evidence="3">Tubulin-specific chaperone A isoform X1</fullName>
    </submittedName>
</protein>
<feature type="region of interest" description="Disordered" evidence="1">
    <location>
        <begin position="29"/>
        <end position="85"/>
    </location>
</feature>
<accession>A0A6J3HSQ2</accession>
<dbReference type="AlphaFoldDB" id="A0A6J3HSQ2"/>
<reference evidence="3" key="1">
    <citation type="submission" date="2025-08" db="UniProtKB">
        <authorList>
            <consortium name="RefSeq"/>
        </authorList>
    </citation>
    <scope>IDENTIFICATION</scope>
    <source>
        <tissue evidence="3">Blood</tissue>
    </source>
</reference>
<gene>
    <name evidence="3" type="primary">TBCA</name>
</gene>
<keyword evidence="2" id="KW-1185">Reference proteome</keyword>